<dbReference type="SUPFAM" id="SSF56112">
    <property type="entry name" value="Protein kinase-like (PK-like)"/>
    <property type="match status" value="1"/>
</dbReference>
<sequence>LRPNGASAPLVSSEDLKNPEFVSQGGFGAVFWAQRRMWDYDVAVKIVNSEAISREVKAMANLRNLYVLRLLGVTENLQWNGVSGPALVTQFMENGSLSGLLQRDCPRPWPLVCRLLQEVVLGMSYLHNLNPVLLHRDLKPSNVLLDTNLHAKLADFGLSMFQGGSLSGAGYGSQGPGSTLAYLAPELLADIFKKATKASDVYSFQILMWAVLAGRETEVVPQTSLIHETVVEKQIRPPLTELPPCRPETPGLEKNWRS</sequence>
<dbReference type="PANTHER" id="PTHR44329">
    <property type="entry name" value="SERINE/THREONINE-PROTEIN KINASE TNNI3K-RELATED"/>
    <property type="match status" value="1"/>
</dbReference>
<feature type="non-terminal residue" evidence="2">
    <location>
        <position position="1"/>
    </location>
</feature>
<dbReference type="AlphaFoldDB" id="G5B274"/>
<dbReference type="InParanoid" id="G5B274"/>
<dbReference type="PROSITE" id="PS00108">
    <property type="entry name" value="PROTEIN_KINASE_ST"/>
    <property type="match status" value="1"/>
</dbReference>
<dbReference type="Proteomes" id="UP000006813">
    <property type="component" value="Unassembled WGS sequence"/>
</dbReference>
<dbReference type="eggNOG" id="KOG0192">
    <property type="taxonomic scope" value="Eukaryota"/>
</dbReference>
<evidence type="ECO:0000313" key="2">
    <source>
        <dbReference type="EMBL" id="EHB03384.1"/>
    </source>
</evidence>
<organism evidence="2 3">
    <name type="scientific">Heterocephalus glaber</name>
    <name type="common">Naked mole rat</name>
    <dbReference type="NCBI Taxonomy" id="10181"/>
    <lineage>
        <taxon>Eukaryota</taxon>
        <taxon>Metazoa</taxon>
        <taxon>Chordata</taxon>
        <taxon>Craniata</taxon>
        <taxon>Vertebrata</taxon>
        <taxon>Euteleostomi</taxon>
        <taxon>Mammalia</taxon>
        <taxon>Eutheria</taxon>
        <taxon>Euarchontoglires</taxon>
        <taxon>Glires</taxon>
        <taxon>Rodentia</taxon>
        <taxon>Hystricomorpha</taxon>
        <taxon>Bathyergidae</taxon>
        <taxon>Heterocephalus</taxon>
    </lineage>
</organism>
<accession>G5B274</accession>
<keyword evidence="2" id="KW-0675">Receptor</keyword>
<dbReference type="InterPro" id="IPR008271">
    <property type="entry name" value="Ser/Thr_kinase_AS"/>
</dbReference>
<gene>
    <name evidence="2" type="ORF">GW7_11946</name>
</gene>
<name>G5B274_HETGA</name>
<keyword evidence="2" id="KW-0418">Kinase</keyword>
<dbReference type="PANTHER" id="PTHR44329:SF297">
    <property type="entry name" value="RECEPTOR-INTERACTING SERINE_THREONINE-PROTEIN KINASE 3"/>
    <property type="match status" value="1"/>
</dbReference>
<evidence type="ECO:0000313" key="3">
    <source>
        <dbReference type="Proteomes" id="UP000006813"/>
    </source>
</evidence>
<feature type="domain" description="Protein kinase" evidence="1">
    <location>
        <begin position="16"/>
        <end position="258"/>
    </location>
</feature>
<evidence type="ECO:0000259" key="1">
    <source>
        <dbReference type="PROSITE" id="PS50011"/>
    </source>
</evidence>
<dbReference type="InterPro" id="IPR051681">
    <property type="entry name" value="Ser/Thr_Kinases-Pseudokinases"/>
</dbReference>
<dbReference type="PIRSF" id="PIRSF000654">
    <property type="entry name" value="Integrin-linked_kinase"/>
    <property type="match status" value="1"/>
</dbReference>
<dbReference type="PROSITE" id="PS50011">
    <property type="entry name" value="PROTEIN_KINASE_DOM"/>
    <property type="match status" value="1"/>
</dbReference>
<dbReference type="InterPro" id="IPR011009">
    <property type="entry name" value="Kinase-like_dom_sf"/>
</dbReference>
<dbReference type="GO" id="GO:0005524">
    <property type="term" value="F:ATP binding"/>
    <property type="evidence" value="ECO:0007669"/>
    <property type="project" value="InterPro"/>
</dbReference>
<keyword evidence="2" id="KW-0808">Transferase</keyword>
<dbReference type="InterPro" id="IPR000719">
    <property type="entry name" value="Prot_kinase_dom"/>
</dbReference>
<dbReference type="FunCoup" id="G5B274">
    <property type="interactions" value="267"/>
</dbReference>
<dbReference type="SMART" id="SM00220">
    <property type="entry name" value="S_TKc"/>
    <property type="match status" value="1"/>
</dbReference>
<protein>
    <submittedName>
        <fullName evidence="2">Receptor-interacting serine/threonine-protein kinase 3</fullName>
    </submittedName>
</protein>
<dbReference type="STRING" id="10181.G5B274"/>
<dbReference type="Gene3D" id="1.10.510.10">
    <property type="entry name" value="Transferase(Phosphotransferase) domain 1"/>
    <property type="match status" value="1"/>
</dbReference>
<dbReference type="GO" id="GO:0004706">
    <property type="term" value="F:JUN kinase kinase kinase activity"/>
    <property type="evidence" value="ECO:0007669"/>
    <property type="project" value="TreeGrafter"/>
</dbReference>
<dbReference type="EMBL" id="JH168072">
    <property type="protein sequence ID" value="EHB03384.1"/>
    <property type="molecule type" value="Genomic_DNA"/>
</dbReference>
<proteinExistence type="predicted"/>
<dbReference type="Pfam" id="PF00069">
    <property type="entry name" value="Pkinase"/>
    <property type="match status" value="1"/>
</dbReference>
<reference evidence="2 3" key="1">
    <citation type="journal article" date="2011" name="Nature">
        <title>Genome sequencing reveals insights into physiology and longevity of the naked mole rat.</title>
        <authorList>
            <person name="Kim E.B."/>
            <person name="Fang X."/>
            <person name="Fushan A.A."/>
            <person name="Huang Z."/>
            <person name="Lobanov A.V."/>
            <person name="Han L."/>
            <person name="Marino S.M."/>
            <person name="Sun X."/>
            <person name="Turanov A.A."/>
            <person name="Yang P."/>
            <person name="Yim S.H."/>
            <person name="Zhao X."/>
            <person name="Kasaikina M.V."/>
            <person name="Stoletzki N."/>
            <person name="Peng C."/>
            <person name="Polak P."/>
            <person name="Xiong Z."/>
            <person name="Kiezun A."/>
            <person name="Zhu Y."/>
            <person name="Chen Y."/>
            <person name="Kryukov G.V."/>
            <person name="Zhang Q."/>
            <person name="Peshkin L."/>
            <person name="Yang L."/>
            <person name="Bronson R.T."/>
            <person name="Buffenstein R."/>
            <person name="Wang B."/>
            <person name="Han C."/>
            <person name="Li Q."/>
            <person name="Chen L."/>
            <person name="Zhao W."/>
            <person name="Sunyaev S.R."/>
            <person name="Park T.J."/>
            <person name="Zhang G."/>
            <person name="Wang J."/>
            <person name="Gladyshev V.N."/>
        </authorList>
    </citation>
    <scope>NUCLEOTIDE SEQUENCE [LARGE SCALE GENOMIC DNA]</scope>
</reference>